<proteinExistence type="predicted"/>
<dbReference type="GO" id="GO:0008168">
    <property type="term" value="F:methyltransferase activity"/>
    <property type="evidence" value="ECO:0007669"/>
    <property type="project" value="UniProtKB-KW"/>
</dbReference>
<dbReference type="SUPFAM" id="SSF47757">
    <property type="entry name" value="Chemotaxis receptor methyltransferase CheR, N-terminal domain"/>
    <property type="match status" value="1"/>
</dbReference>
<evidence type="ECO:0000313" key="2">
    <source>
        <dbReference type="EMBL" id="VEB43186.1"/>
    </source>
</evidence>
<dbReference type="GO" id="GO:0032259">
    <property type="term" value="P:methylation"/>
    <property type="evidence" value="ECO:0007669"/>
    <property type="project" value="UniProtKB-KW"/>
</dbReference>
<dbReference type="InterPro" id="IPR036804">
    <property type="entry name" value="CheR_N_sf"/>
</dbReference>
<name>A0A447TE80_CHRVL</name>
<dbReference type="InterPro" id="IPR022641">
    <property type="entry name" value="CheR_N"/>
</dbReference>
<protein>
    <submittedName>
        <fullName evidence="2">Chemotaxis methyltransferase CheR</fullName>
    </submittedName>
</protein>
<dbReference type="Proteomes" id="UP000275777">
    <property type="component" value="Chromosome"/>
</dbReference>
<keyword evidence="2" id="KW-0808">Transferase</keyword>
<keyword evidence="2" id="KW-0489">Methyltransferase</keyword>
<evidence type="ECO:0000313" key="3">
    <source>
        <dbReference type="Proteomes" id="UP000275777"/>
    </source>
</evidence>
<dbReference type="AlphaFoldDB" id="A0A447TE80"/>
<gene>
    <name evidence="2" type="ORF">NCTC9695_03640</name>
</gene>
<dbReference type="EMBL" id="LR134182">
    <property type="protein sequence ID" value="VEB43186.1"/>
    <property type="molecule type" value="Genomic_DNA"/>
</dbReference>
<accession>A0A447TE80</accession>
<feature type="domain" description="Chemotaxis receptor methyltransferase CheR N-terminal" evidence="1">
    <location>
        <begin position="11"/>
        <end position="48"/>
    </location>
</feature>
<evidence type="ECO:0000259" key="1">
    <source>
        <dbReference type="Pfam" id="PF03705"/>
    </source>
</evidence>
<sequence length="71" mass="8009">MHSSDPVLNDAEFARFRQFILSEAGIDLPASKRSLVQSRLSKRLRHLGWTAIPLTGNCCRIRWVMPSGSAR</sequence>
<reference evidence="2 3" key="1">
    <citation type="submission" date="2018-12" db="EMBL/GenBank/DDBJ databases">
        <authorList>
            <consortium name="Pathogen Informatics"/>
        </authorList>
    </citation>
    <scope>NUCLEOTIDE SEQUENCE [LARGE SCALE GENOMIC DNA]</scope>
    <source>
        <strain evidence="2 3">NCTC9695</strain>
    </source>
</reference>
<dbReference type="Pfam" id="PF03705">
    <property type="entry name" value="CheR_N"/>
    <property type="match status" value="1"/>
</dbReference>
<dbReference type="Gene3D" id="1.10.155.10">
    <property type="entry name" value="Chemotaxis receptor methyltransferase CheR, N-terminal domain"/>
    <property type="match status" value="1"/>
</dbReference>
<organism evidence="2 3">
    <name type="scientific">Chromobacterium violaceum</name>
    <dbReference type="NCBI Taxonomy" id="536"/>
    <lineage>
        <taxon>Bacteria</taxon>
        <taxon>Pseudomonadati</taxon>
        <taxon>Pseudomonadota</taxon>
        <taxon>Betaproteobacteria</taxon>
        <taxon>Neisseriales</taxon>
        <taxon>Chromobacteriaceae</taxon>
        <taxon>Chromobacterium</taxon>
    </lineage>
</organism>